<dbReference type="Proteomes" id="UP000235363">
    <property type="component" value="Unassembled WGS sequence"/>
</dbReference>
<dbReference type="RefSeq" id="WP_102211765.1">
    <property type="nucleotide sequence ID" value="NZ_PNHF01000001.1"/>
</dbReference>
<protein>
    <submittedName>
        <fullName evidence="1">Uncharacterized protein</fullName>
    </submittedName>
</protein>
<sequence length="199" mass="22251">MTTNDQPHTIPADKVRAARDLHRDAAKMVTITDAEREIHQHVADAMEALLPSPPRPTLADMTPEERRACKRMQAEVANRSVRYVIVNPYDEEGDAALTSADGGIEWFSPERVTPRPDLPRMEWPDEAPVPPNTLAEGSEWDDADALARACEESKRDQIVVSEKSGYVFVWDDVAGWWKGSAVPRFSPFTILHAGKKAHQ</sequence>
<reference evidence="1 2" key="1">
    <citation type="submission" date="2017-09" db="EMBL/GenBank/DDBJ databases">
        <title>Bacterial strain isolated from the female urinary microbiota.</title>
        <authorList>
            <person name="Thomas-White K."/>
            <person name="Kumar N."/>
            <person name="Forster S."/>
            <person name="Putonti C."/>
            <person name="Lawley T."/>
            <person name="Wolfe A.J."/>
        </authorList>
    </citation>
    <scope>NUCLEOTIDE SEQUENCE [LARGE SCALE GENOMIC DNA]</scope>
    <source>
        <strain evidence="1 2">UMB0908</strain>
    </source>
</reference>
<gene>
    <name evidence="1" type="ORF">CJ204_00880</name>
</gene>
<accession>A0A2N6T277</accession>
<proteinExistence type="predicted"/>
<dbReference type="AlphaFoldDB" id="A0A2N6T277"/>
<name>A0A2N6T277_9CORY</name>
<comment type="caution">
    <text evidence="1">The sequence shown here is derived from an EMBL/GenBank/DDBJ whole genome shotgun (WGS) entry which is preliminary data.</text>
</comment>
<evidence type="ECO:0000313" key="2">
    <source>
        <dbReference type="Proteomes" id="UP000235363"/>
    </source>
</evidence>
<dbReference type="EMBL" id="PNHF01000001">
    <property type="protein sequence ID" value="PMC63406.1"/>
    <property type="molecule type" value="Genomic_DNA"/>
</dbReference>
<evidence type="ECO:0000313" key="1">
    <source>
        <dbReference type="EMBL" id="PMC63406.1"/>
    </source>
</evidence>
<organism evidence="1 2">
    <name type="scientific">Corynebacterium xerosis</name>
    <dbReference type="NCBI Taxonomy" id="1725"/>
    <lineage>
        <taxon>Bacteria</taxon>
        <taxon>Bacillati</taxon>
        <taxon>Actinomycetota</taxon>
        <taxon>Actinomycetes</taxon>
        <taxon>Mycobacteriales</taxon>
        <taxon>Corynebacteriaceae</taxon>
        <taxon>Corynebacterium</taxon>
    </lineage>
</organism>